<reference evidence="2" key="2">
    <citation type="submission" date="2018-03" db="EMBL/GenBank/DDBJ databases">
        <title>The Triticum urartu genome reveals the dynamic nature of wheat genome evolution.</title>
        <authorList>
            <person name="Ling H."/>
            <person name="Ma B."/>
            <person name="Shi X."/>
            <person name="Liu H."/>
            <person name="Dong L."/>
            <person name="Sun H."/>
            <person name="Cao Y."/>
            <person name="Gao Q."/>
            <person name="Zheng S."/>
            <person name="Li Y."/>
            <person name="Yu Y."/>
            <person name="Du H."/>
            <person name="Qi M."/>
            <person name="Li Y."/>
            <person name="Yu H."/>
            <person name="Cui Y."/>
            <person name="Wang N."/>
            <person name="Chen C."/>
            <person name="Wu H."/>
            <person name="Zhao Y."/>
            <person name="Zhang J."/>
            <person name="Li Y."/>
            <person name="Zhou W."/>
            <person name="Zhang B."/>
            <person name="Hu W."/>
            <person name="Eijk M."/>
            <person name="Tang J."/>
            <person name="Witsenboer H."/>
            <person name="Zhao S."/>
            <person name="Li Z."/>
            <person name="Zhang A."/>
            <person name="Wang D."/>
            <person name="Liang C."/>
        </authorList>
    </citation>
    <scope>NUCLEOTIDE SEQUENCE [LARGE SCALE GENOMIC DNA]</scope>
    <source>
        <strain evidence="2">cv. G1812</strain>
    </source>
</reference>
<dbReference type="Proteomes" id="UP000015106">
    <property type="component" value="Chromosome 1"/>
</dbReference>
<reference evidence="2" key="3">
    <citation type="submission" date="2022-06" db="UniProtKB">
        <authorList>
            <consortium name="EnsemblPlants"/>
        </authorList>
    </citation>
    <scope>IDENTIFICATION</scope>
</reference>
<dbReference type="EnsemblPlants" id="TuG1812G0100001019.01.T01">
    <property type="protein sequence ID" value="TuG1812G0100001019.01.T01.cds468153"/>
    <property type="gene ID" value="TuG1812G0100001019.01"/>
</dbReference>
<feature type="compositionally biased region" description="Low complexity" evidence="1">
    <location>
        <begin position="21"/>
        <end position="39"/>
    </location>
</feature>
<evidence type="ECO:0000256" key="1">
    <source>
        <dbReference type="SAM" id="MobiDB-lite"/>
    </source>
</evidence>
<organism evidence="2 3">
    <name type="scientific">Triticum urartu</name>
    <name type="common">Red wild einkorn</name>
    <name type="synonym">Crithodium urartu</name>
    <dbReference type="NCBI Taxonomy" id="4572"/>
    <lineage>
        <taxon>Eukaryota</taxon>
        <taxon>Viridiplantae</taxon>
        <taxon>Streptophyta</taxon>
        <taxon>Embryophyta</taxon>
        <taxon>Tracheophyta</taxon>
        <taxon>Spermatophyta</taxon>
        <taxon>Magnoliopsida</taxon>
        <taxon>Liliopsida</taxon>
        <taxon>Poales</taxon>
        <taxon>Poaceae</taxon>
        <taxon>BOP clade</taxon>
        <taxon>Pooideae</taxon>
        <taxon>Triticodae</taxon>
        <taxon>Triticeae</taxon>
        <taxon>Triticinae</taxon>
        <taxon>Triticum</taxon>
    </lineage>
</organism>
<reference evidence="3" key="1">
    <citation type="journal article" date="2013" name="Nature">
        <title>Draft genome of the wheat A-genome progenitor Triticum urartu.</title>
        <authorList>
            <person name="Ling H.Q."/>
            <person name="Zhao S."/>
            <person name="Liu D."/>
            <person name="Wang J."/>
            <person name="Sun H."/>
            <person name="Zhang C."/>
            <person name="Fan H."/>
            <person name="Li D."/>
            <person name="Dong L."/>
            <person name="Tao Y."/>
            <person name="Gao C."/>
            <person name="Wu H."/>
            <person name="Li Y."/>
            <person name="Cui Y."/>
            <person name="Guo X."/>
            <person name="Zheng S."/>
            <person name="Wang B."/>
            <person name="Yu K."/>
            <person name="Liang Q."/>
            <person name="Yang W."/>
            <person name="Lou X."/>
            <person name="Chen J."/>
            <person name="Feng M."/>
            <person name="Jian J."/>
            <person name="Zhang X."/>
            <person name="Luo G."/>
            <person name="Jiang Y."/>
            <person name="Liu J."/>
            <person name="Wang Z."/>
            <person name="Sha Y."/>
            <person name="Zhang B."/>
            <person name="Wu H."/>
            <person name="Tang D."/>
            <person name="Shen Q."/>
            <person name="Xue P."/>
            <person name="Zou S."/>
            <person name="Wang X."/>
            <person name="Liu X."/>
            <person name="Wang F."/>
            <person name="Yang Y."/>
            <person name="An X."/>
            <person name="Dong Z."/>
            <person name="Zhang K."/>
            <person name="Zhang X."/>
            <person name="Luo M.C."/>
            <person name="Dvorak J."/>
            <person name="Tong Y."/>
            <person name="Wang J."/>
            <person name="Yang H."/>
            <person name="Li Z."/>
            <person name="Wang D."/>
            <person name="Zhang A."/>
            <person name="Wang J."/>
        </authorList>
    </citation>
    <scope>NUCLEOTIDE SEQUENCE</scope>
    <source>
        <strain evidence="3">cv. G1812</strain>
    </source>
</reference>
<protein>
    <submittedName>
        <fullName evidence="2">Uncharacterized protein</fullName>
    </submittedName>
</protein>
<proteinExistence type="predicted"/>
<evidence type="ECO:0000313" key="2">
    <source>
        <dbReference type="EnsemblPlants" id="TuG1812G0100001019.01.T01.cds468153"/>
    </source>
</evidence>
<dbReference type="AlphaFoldDB" id="A0A8R7JX02"/>
<name>A0A8R7JX02_TRIUA</name>
<keyword evidence="3" id="KW-1185">Reference proteome</keyword>
<evidence type="ECO:0000313" key="3">
    <source>
        <dbReference type="Proteomes" id="UP000015106"/>
    </source>
</evidence>
<sequence length="109" mass="12223">MRGDKRPSISSLGAWIIRIISPPSRGQGSSSLSRRGASSMNNSPLAAKQAQRLTLLRVAELMRKQLVSRISFNSSDSNRWQAESTPWKTSWQMDTRRRMSCLSNGKLSE</sequence>
<feature type="region of interest" description="Disordered" evidence="1">
    <location>
        <begin position="21"/>
        <end position="46"/>
    </location>
</feature>
<accession>A0A8R7JX02</accession>
<dbReference type="Gramene" id="TuG1812G0100001019.01.T01">
    <property type="protein sequence ID" value="TuG1812G0100001019.01.T01.cds468153"/>
    <property type="gene ID" value="TuG1812G0100001019.01"/>
</dbReference>